<gene>
    <name evidence="3" type="ORF">SAMN02910414_02204</name>
</gene>
<feature type="transmembrane region" description="Helical" evidence="1">
    <location>
        <begin position="61"/>
        <end position="91"/>
    </location>
</feature>
<name>A0A1H3M566_9FIRM</name>
<protein>
    <submittedName>
        <fullName evidence="3">Flp pilus assembly protein, protease CpaA</fullName>
    </submittedName>
</protein>
<feature type="transmembrane region" description="Helical" evidence="1">
    <location>
        <begin position="97"/>
        <end position="117"/>
    </location>
</feature>
<dbReference type="RefSeq" id="WP_074718910.1">
    <property type="nucleotide sequence ID" value="NZ_FNPG01000030.1"/>
</dbReference>
<evidence type="ECO:0000313" key="3">
    <source>
        <dbReference type="EMBL" id="SDY71135.1"/>
    </source>
</evidence>
<keyword evidence="1" id="KW-0812">Transmembrane</keyword>
<proteinExistence type="predicted"/>
<feature type="transmembrane region" description="Helical" evidence="1">
    <location>
        <begin position="31"/>
        <end position="49"/>
    </location>
</feature>
<feature type="domain" description="Prepilin type IV endopeptidase peptidase" evidence="2">
    <location>
        <begin position="9"/>
        <end position="112"/>
    </location>
</feature>
<evidence type="ECO:0000313" key="4">
    <source>
        <dbReference type="Proteomes" id="UP000183918"/>
    </source>
</evidence>
<evidence type="ECO:0000259" key="2">
    <source>
        <dbReference type="Pfam" id="PF01478"/>
    </source>
</evidence>
<dbReference type="EMBL" id="FNPG01000030">
    <property type="protein sequence ID" value="SDY71135.1"/>
    <property type="molecule type" value="Genomic_DNA"/>
</dbReference>
<keyword evidence="3" id="KW-0645">Protease</keyword>
<dbReference type="GO" id="GO:0004190">
    <property type="term" value="F:aspartic-type endopeptidase activity"/>
    <property type="evidence" value="ECO:0007669"/>
    <property type="project" value="InterPro"/>
</dbReference>
<organism evidence="3 4">
    <name type="scientific">Lachnobacterium bovis DSM 14045</name>
    <dbReference type="NCBI Taxonomy" id="1122142"/>
    <lineage>
        <taxon>Bacteria</taxon>
        <taxon>Bacillati</taxon>
        <taxon>Bacillota</taxon>
        <taxon>Clostridia</taxon>
        <taxon>Lachnospirales</taxon>
        <taxon>Lachnospiraceae</taxon>
        <taxon>Lachnobacterium</taxon>
    </lineage>
</organism>
<keyword evidence="1" id="KW-1133">Transmembrane helix</keyword>
<dbReference type="AlphaFoldDB" id="A0A1H3M566"/>
<keyword evidence="4" id="KW-1185">Reference proteome</keyword>
<dbReference type="STRING" id="1122142.SAMN02910414_02204"/>
<keyword evidence="3" id="KW-0378">Hydrolase</keyword>
<accession>A0A1H3M566</accession>
<keyword evidence="1" id="KW-0472">Membrane</keyword>
<sequence length="175" mass="19891">MNNLNTSILILLIVLILAVFQDIKFYKIKNITIIVGLFLGIVLNIFLKLKFTTKNEIISKVICILVLIFCYLIKAIGAGDVKLFIVCAFFVDEVSFINIIIQSFLIGAIISIVKILNEKRINEIYLKINLIIRDILEGRVDRIDIDKTKKENIIHFSIPILLATIASTFININLI</sequence>
<dbReference type="GO" id="GO:0006508">
    <property type="term" value="P:proteolysis"/>
    <property type="evidence" value="ECO:0007669"/>
    <property type="project" value="UniProtKB-KW"/>
</dbReference>
<feature type="transmembrane region" description="Helical" evidence="1">
    <location>
        <begin position="152"/>
        <end position="172"/>
    </location>
</feature>
<dbReference type="GO" id="GO:0016020">
    <property type="term" value="C:membrane"/>
    <property type="evidence" value="ECO:0007669"/>
    <property type="project" value="InterPro"/>
</dbReference>
<dbReference type="Gene3D" id="1.20.120.1220">
    <property type="match status" value="1"/>
</dbReference>
<dbReference type="Pfam" id="PF01478">
    <property type="entry name" value="Peptidase_A24"/>
    <property type="match status" value="1"/>
</dbReference>
<evidence type="ECO:0000256" key="1">
    <source>
        <dbReference type="SAM" id="Phobius"/>
    </source>
</evidence>
<dbReference type="Proteomes" id="UP000183918">
    <property type="component" value="Unassembled WGS sequence"/>
</dbReference>
<dbReference type="OrthoDB" id="5508079at2"/>
<dbReference type="InterPro" id="IPR000045">
    <property type="entry name" value="Prepilin_IV_endopep_pep"/>
</dbReference>
<reference evidence="3 4" key="1">
    <citation type="submission" date="2016-10" db="EMBL/GenBank/DDBJ databases">
        <authorList>
            <person name="de Groot N.N."/>
        </authorList>
    </citation>
    <scope>NUCLEOTIDE SEQUENCE [LARGE SCALE GENOMIC DNA]</scope>
    <source>
        <strain evidence="3 4">DSM 14045</strain>
    </source>
</reference>